<feature type="region of interest" description="Disordered" evidence="1">
    <location>
        <begin position="66"/>
        <end position="96"/>
    </location>
</feature>
<sequence length="198" mass="21304">MSTKGNVIGQSKLAGRSKGLFLKKYTDKGKKKWCRRKVVRPKVFAVQNGKLVLEKRGGSDQADCVRRFETSSSSEEDLGEKAGKAEMSGPSLSSKPKKVTFCISSEGPSILQNLKANERVDLCVDLGQMLVSPMNESNSTGVIFGIESEPAEGGSSLDSLATKEASVQAAIEVESLVQSLREGDQEESEEVEVISSDI</sequence>
<accession>A0AA39TSM7</accession>
<name>A0AA39TSM7_ACESA</name>
<dbReference type="EMBL" id="JAUESC010000001">
    <property type="protein sequence ID" value="KAK0608228.1"/>
    <property type="molecule type" value="Genomic_DNA"/>
</dbReference>
<reference evidence="2" key="1">
    <citation type="journal article" date="2022" name="Plant J.">
        <title>Strategies of tolerance reflected in two North American maple genomes.</title>
        <authorList>
            <person name="McEvoy S.L."/>
            <person name="Sezen U.U."/>
            <person name="Trouern-Trend A."/>
            <person name="McMahon S.M."/>
            <person name="Schaberg P.G."/>
            <person name="Yang J."/>
            <person name="Wegrzyn J.L."/>
            <person name="Swenson N.G."/>
        </authorList>
    </citation>
    <scope>NUCLEOTIDE SEQUENCE</scope>
    <source>
        <strain evidence="2">NS2018</strain>
    </source>
</reference>
<evidence type="ECO:0000313" key="3">
    <source>
        <dbReference type="Proteomes" id="UP001168877"/>
    </source>
</evidence>
<protein>
    <submittedName>
        <fullName evidence="2">Uncharacterized protein</fullName>
    </submittedName>
</protein>
<evidence type="ECO:0000313" key="2">
    <source>
        <dbReference type="EMBL" id="KAK0608228.1"/>
    </source>
</evidence>
<keyword evidence="3" id="KW-1185">Reference proteome</keyword>
<gene>
    <name evidence="2" type="ORF">LWI29_027470</name>
</gene>
<proteinExistence type="predicted"/>
<reference evidence="2" key="2">
    <citation type="submission" date="2023-06" db="EMBL/GenBank/DDBJ databases">
        <authorList>
            <person name="Swenson N.G."/>
            <person name="Wegrzyn J.L."/>
            <person name="Mcevoy S.L."/>
        </authorList>
    </citation>
    <scope>NUCLEOTIDE SEQUENCE</scope>
    <source>
        <strain evidence="2">NS2018</strain>
        <tissue evidence="2">Leaf</tissue>
    </source>
</reference>
<dbReference type="Proteomes" id="UP001168877">
    <property type="component" value="Unassembled WGS sequence"/>
</dbReference>
<feature type="region of interest" description="Disordered" evidence="1">
    <location>
        <begin position="179"/>
        <end position="198"/>
    </location>
</feature>
<evidence type="ECO:0000256" key="1">
    <source>
        <dbReference type="SAM" id="MobiDB-lite"/>
    </source>
</evidence>
<comment type="caution">
    <text evidence="2">The sequence shown here is derived from an EMBL/GenBank/DDBJ whole genome shotgun (WGS) entry which is preliminary data.</text>
</comment>
<organism evidence="2 3">
    <name type="scientific">Acer saccharum</name>
    <name type="common">Sugar maple</name>
    <dbReference type="NCBI Taxonomy" id="4024"/>
    <lineage>
        <taxon>Eukaryota</taxon>
        <taxon>Viridiplantae</taxon>
        <taxon>Streptophyta</taxon>
        <taxon>Embryophyta</taxon>
        <taxon>Tracheophyta</taxon>
        <taxon>Spermatophyta</taxon>
        <taxon>Magnoliopsida</taxon>
        <taxon>eudicotyledons</taxon>
        <taxon>Gunneridae</taxon>
        <taxon>Pentapetalae</taxon>
        <taxon>rosids</taxon>
        <taxon>malvids</taxon>
        <taxon>Sapindales</taxon>
        <taxon>Sapindaceae</taxon>
        <taxon>Hippocastanoideae</taxon>
        <taxon>Acereae</taxon>
        <taxon>Acer</taxon>
    </lineage>
</organism>
<dbReference type="AlphaFoldDB" id="A0AA39TSM7"/>